<gene>
    <name evidence="6" type="ORF">CTRI78_v011296</name>
</gene>
<evidence type="ECO:0000256" key="3">
    <source>
        <dbReference type="ARBA" id="ARBA00022833"/>
    </source>
</evidence>
<evidence type="ECO:0000256" key="2">
    <source>
        <dbReference type="ARBA" id="ARBA00022771"/>
    </source>
</evidence>
<dbReference type="Proteomes" id="UP000295703">
    <property type="component" value="Unassembled WGS sequence"/>
</dbReference>
<dbReference type="PROSITE" id="PS50865">
    <property type="entry name" value="ZF_MYND_2"/>
    <property type="match status" value="1"/>
</dbReference>
<accession>A0A4R8QHH7</accession>
<dbReference type="STRING" id="5466.A0A4R8QHH7"/>
<dbReference type="Pfam" id="PF14737">
    <property type="entry name" value="DUF4470"/>
    <property type="match status" value="1"/>
</dbReference>
<organism evidence="6 7">
    <name type="scientific">Colletotrichum trifolii</name>
    <dbReference type="NCBI Taxonomy" id="5466"/>
    <lineage>
        <taxon>Eukaryota</taxon>
        <taxon>Fungi</taxon>
        <taxon>Dikarya</taxon>
        <taxon>Ascomycota</taxon>
        <taxon>Pezizomycotina</taxon>
        <taxon>Sordariomycetes</taxon>
        <taxon>Hypocreomycetidae</taxon>
        <taxon>Glomerellales</taxon>
        <taxon>Glomerellaceae</taxon>
        <taxon>Colletotrichum</taxon>
        <taxon>Colletotrichum orbiculare species complex</taxon>
    </lineage>
</organism>
<evidence type="ECO:0000259" key="5">
    <source>
        <dbReference type="PROSITE" id="PS50865"/>
    </source>
</evidence>
<evidence type="ECO:0000313" key="7">
    <source>
        <dbReference type="Proteomes" id="UP000295703"/>
    </source>
</evidence>
<evidence type="ECO:0000256" key="1">
    <source>
        <dbReference type="ARBA" id="ARBA00022723"/>
    </source>
</evidence>
<proteinExistence type="predicted"/>
<dbReference type="Pfam" id="PF01753">
    <property type="entry name" value="zf-MYND"/>
    <property type="match status" value="1"/>
</dbReference>
<protein>
    <recommendedName>
        <fullName evidence="5">MYND-type domain-containing protein</fullName>
    </recommendedName>
</protein>
<keyword evidence="1" id="KW-0479">Metal-binding</keyword>
<name>A0A4R8QHH7_COLTR</name>
<evidence type="ECO:0000256" key="4">
    <source>
        <dbReference type="PROSITE-ProRule" id="PRU00134"/>
    </source>
</evidence>
<reference evidence="6 7" key="1">
    <citation type="submission" date="2018-12" db="EMBL/GenBank/DDBJ databases">
        <title>Genome sequence and assembly of Colletotrichum trifolii.</title>
        <authorList>
            <person name="Gan P."/>
            <person name="Shirasu K."/>
        </authorList>
    </citation>
    <scope>NUCLEOTIDE SEQUENCE [LARGE SCALE GENOMIC DNA]</scope>
    <source>
        <strain evidence="6 7">543-2</strain>
    </source>
</reference>
<dbReference type="AlphaFoldDB" id="A0A4R8QHH7"/>
<dbReference type="InterPro" id="IPR027974">
    <property type="entry name" value="DUF4470"/>
</dbReference>
<dbReference type="GO" id="GO:0008270">
    <property type="term" value="F:zinc ion binding"/>
    <property type="evidence" value="ECO:0007669"/>
    <property type="project" value="UniProtKB-KW"/>
</dbReference>
<keyword evidence="7" id="KW-1185">Reference proteome</keyword>
<evidence type="ECO:0000313" key="6">
    <source>
        <dbReference type="EMBL" id="TDZ36476.1"/>
    </source>
</evidence>
<dbReference type="SUPFAM" id="SSF144232">
    <property type="entry name" value="HIT/MYND zinc finger-like"/>
    <property type="match status" value="1"/>
</dbReference>
<comment type="caution">
    <text evidence="6">The sequence shown here is derived from an EMBL/GenBank/DDBJ whole genome shotgun (WGS) entry which is preliminary data.</text>
</comment>
<dbReference type="InterPro" id="IPR002893">
    <property type="entry name" value="Znf_MYND"/>
</dbReference>
<keyword evidence="3" id="KW-0862">Zinc</keyword>
<keyword evidence="2 4" id="KW-0863">Zinc-finger</keyword>
<feature type="domain" description="MYND-type" evidence="5">
    <location>
        <begin position="8"/>
        <end position="52"/>
    </location>
</feature>
<sequence>MADSLPVCANQSSKETPPCAMPGTNACKNCNLVMYCSGECQKADWPFHDRDCNNEFNHDNWRPDWFAVNKLPPPLGRRAPDTTRPEKHYMGTVPAIDIVKLSDNEGLAHDKPLRLLFAASGDLRNVVKTIAELPSAYNQVVDVTINDGEVAIVARNLIMLLIDLTAQSSEVAIDCIIHVWYSAFLRQSHLDLLRYRVRPLLAKACRMAKPKGPSGLPTMKWSLGTRSLEVSLEKSVWRKALSLLDPVGIRRDDAVRMRKAITLSHGARHRLEADLLLQDPSQRIALWRYREEGLLLPFGASREGFCHPNPTLYDSKALRAWPVHAAANPLSGWSPTEVGNTRSSPACDVYGQLSVMLREVLYRFYRRQHVSFKIVHKNAYDLWRTLDLGSFDRIEVSNMADGGQHEINFVLANMMPLLRSPFNNHNATLITLFLNAVDEMSIQKKHQRAPEVVAEKNAHGVHYLPLVSKASRPALVNEYLRSYAVWRWVVNCDDLWEEHVKQNGFEACARRAGAEPKEEHTIVDEWPFIVKLAANDTDVTDEVVRLVRSSTSGAWRYVEWQRGYGGFPHQVLEGCVMT</sequence>
<dbReference type="Gene3D" id="6.10.140.2220">
    <property type="match status" value="1"/>
</dbReference>
<dbReference type="EMBL" id="RYZW01000264">
    <property type="protein sequence ID" value="TDZ36476.1"/>
    <property type="molecule type" value="Genomic_DNA"/>
</dbReference>